<dbReference type="GO" id="GO:0016020">
    <property type="term" value="C:membrane"/>
    <property type="evidence" value="ECO:0007669"/>
    <property type="project" value="InterPro"/>
</dbReference>
<proteinExistence type="predicted"/>
<sequence>MKEEAEEFVEKKKRLSDKGKFEEGSVTSADELSIRKSRNIKKDEGDSYSLRAESKIGKGGGTLDIQNTGVSLEIPPGALRRDYLVRMRIIPHHHLDETELSFASNSSVGVELSPNNVKLLKPATLTLPHCLVLKKKCGWKAKVYSSHHKEGNQPQWEEERNIQCDETCVIRLYNFGLKKAEIEDQIAEAKKIVLFAAKDSLSTQNVTYLDVGYYWRLPSSPQVLKMNRSIVLKVMPVVLQKKELPLTISFEK</sequence>
<reference evidence="3 4" key="1">
    <citation type="journal article" date="2017" name="PLoS Biol.">
        <title>The sea cucumber genome provides insights into morphological evolution and visceral regeneration.</title>
        <authorList>
            <person name="Zhang X."/>
            <person name="Sun L."/>
            <person name="Yuan J."/>
            <person name="Sun Y."/>
            <person name="Gao Y."/>
            <person name="Zhang L."/>
            <person name="Li S."/>
            <person name="Dai H."/>
            <person name="Hamel J.F."/>
            <person name="Liu C."/>
            <person name="Yu Y."/>
            <person name="Liu S."/>
            <person name="Lin W."/>
            <person name="Guo K."/>
            <person name="Jin S."/>
            <person name="Xu P."/>
            <person name="Storey K.B."/>
            <person name="Huan P."/>
            <person name="Zhang T."/>
            <person name="Zhou Y."/>
            <person name="Zhang J."/>
            <person name="Lin C."/>
            <person name="Li X."/>
            <person name="Xing L."/>
            <person name="Huo D."/>
            <person name="Sun M."/>
            <person name="Wang L."/>
            <person name="Mercier A."/>
            <person name="Li F."/>
            <person name="Yang H."/>
            <person name="Xiang J."/>
        </authorList>
    </citation>
    <scope>NUCLEOTIDE SEQUENCE [LARGE SCALE GENOMIC DNA]</scope>
    <source>
        <strain evidence="3">Shaxun</strain>
        <tissue evidence="3">Muscle</tissue>
    </source>
</reference>
<name>A0A2G8JVJ2_STIJA</name>
<dbReference type="Pfam" id="PF00791">
    <property type="entry name" value="ZU5"/>
    <property type="match status" value="1"/>
</dbReference>
<dbReference type="InterPro" id="IPR037936">
    <property type="entry name" value="UNC5A-D"/>
</dbReference>
<dbReference type="GO" id="GO:0005042">
    <property type="term" value="F:netrin receptor activity"/>
    <property type="evidence" value="ECO:0007669"/>
    <property type="project" value="InterPro"/>
</dbReference>
<dbReference type="PANTHER" id="PTHR12582">
    <property type="entry name" value="NETRIN RECEPTOR UNC5"/>
    <property type="match status" value="1"/>
</dbReference>
<organism evidence="3 4">
    <name type="scientific">Stichopus japonicus</name>
    <name type="common">Sea cucumber</name>
    <dbReference type="NCBI Taxonomy" id="307972"/>
    <lineage>
        <taxon>Eukaryota</taxon>
        <taxon>Metazoa</taxon>
        <taxon>Echinodermata</taxon>
        <taxon>Eleutherozoa</taxon>
        <taxon>Echinozoa</taxon>
        <taxon>Holothuroidea</taxon>
        <taxon>Aspidochirotacea</taxon>
        <taxon>Aspidochirotida</taxon>
        <taxon>Stichopodidae</taxon>
        <taxon>Apostichopus</taxon>
    </lineage>
</organism>
<dbReference type="Gene3D" id="2.60.220.30">
    <property type="match status" value="1"/>
</dbReference>
<dbReference type="Proteomes" id="UP000230750">
    <property type="component" value="Unassembled WGS sequence"/>
</dbReference>
<dbReference type="OrthoDB" id="5973910at2759"/>
<dbReference type="InterPro" id="IPR000906">
    <property type="entry name" value="ZU5_dom"/>
</dbReference>
<evidence type="ECO:0000313" key="4">
    <source>
        <dbReference type="Proteomes" id="UP000230750"/>
    </source>
</evidence>
<keyword evidence="4" id="KW-1185">Reference proteome</keyword>
<evidence type="ECO:0000259" key="2">
    <source>
        <dbReference type="PROSITE" id="PS51145"/>
    </source>
</evidence>
<evidence type="ECO:0000256" key="1">
    <source>
        <dbReference type="SAM" id="MobiDB-lite"/>
    </source>
</evidence>
<gene>
    <name evidence="3" type="ORF">BSL78_23411</name>
</gene>
<protein>
    <recommendedName>
        <fullName evidence="2">ZU5 domain-containing protein</fullName>
    </recommendedName>
</protein>
<evidence type="ECO:0000313" key="3">
    <source>
        <dbReference type="EMBL" id="PIK39753.1"/>
    </source>
</evidence>
<dbReference type="SMART" id="SM00218">
    <property type="entry name" value="ZU5"/>
    <property type="match status" value="1"/>
</dbReference>
<dbReference type="PANTHER" id="PTHR12582:SF47">
    <property type="entry name" value="NETRIN RECEPTOR UNC-5"/>
    <property type="match status" value="1"/>
</dbReference>
<dbReference type="EMBL" id="MRZV01001204">
    <property type="protein sequence ID" value="PIK39753.1"/>
    <property type="molecule type" value="Genomic_DNA"/>
</dbReference>
<feature type="domain" description="ZU5" evidence="2">
    <location>
        <begin position="50"/>
        <end position="184"/>
    </location>
</feature>
<accession>A0A2G8JVJ2</accession>
<dbReference type="PROSITE" id="PS51145">
    <property type="entry name" value="ZU5"/>
    <property type="match status" value="1"/>
</dbReference>
<feature type="region of interest" description="Disordered" evidence="1">
    <location>
        <begin position="1"/>
        <end position="30"/>
    </location>
</feature>
<comment type="caution">
    <text evidence="3">The sequence shown here is derived from an EMBL/GenBank/DDBJ whole genome shotgun (WGS) entry which is preliminary data.</text>
</comment>
<dbReference type="AlphaFoldDB" id="A0A2G8JVJ2"/>